<organism evidence="9 10">
    <name type="scientific">Coptotermes formosanus</name>
    <name type="common">Formosan subterranean termite</name>
    <dbReference type="NCBI Taxonomy" id="36987"/>
    <lineage>
        <taxon>Eukaryota</taxon>
        <taxon>Metazoa</taxon>
        <taxon>Ecdysozoa</taxon>
        <taxon>Arthropoda</taxon>
        <taxon>Hexapoda</taxon>
        <taxon>Insecta</taxon>
        <taxon>Pterygota</taxon>
        <taxon>Neoptera</taxon>
        <taxon>Polyneoptera</taxon>
        <taxon>Dictyoptera</taxon>
        <taxon>Blattodea</taxon>
        <taxon>Blattoidea</taxon>
        <taxon>Termitoidae</taxon>
        <taxon>Rhinotermitidae</taxon>
        <taxon>Coptotermes</taxon>
    </lineage>
</organism>
<feature type="transmembrane region" description="Helical" evidence="8">
    <location>
        <begin position="406"/>
        <end position="425"/>
    </location>
</feature>
<dbReference type="PANTHER" id="PTHR11923">
    <property type="entry name" value="SCAVENGER RECEPTOR CLASS B TYPE-1 SR-B1"/>
    <property type="match status" value="1"/>
</dbReference>
<dbReference type="Pfam" id="PF01130">
    <property type="entry name" value="CD36"/>
    <property type="match status" value="1"/>
</dbReference>
<keyword evidence="4 8" id="KW-0812">Transmembrane</keyword>
<keyword evidence="6 8" id="KW-0472">Membrane</keyword>
<dbReference type="EMBL" id="BLKM01000468">
    <property type="protein sequence ID" value="GFG34115.1"/>
    <property type="molecule type" value="Genomic_DNA"/>
</dbReference>
<keyword evidence="10" id="KW-1185">Reference proteome</keyword>
<protein>
    <recommendedName>
        <fullName evidence="11">Scavenger receptor class B member 1</fullName>
    </recommendedName>
</protein>
<evidence type="ECO:0000256" key="2">
    <source>
        <dbReference type="ARBA" id="ARBA00010532"/>
    </source>
</evidence>
<dbReference type="GO" id="GO:0005886">
    <property type="term" value="C:plasma membrane"/>
    <property type="evidence" value="ECO:0007669"/>
    <property type="project" value="UniProtKB-SubCell"/>
</dbReference>
<dbReference type="Proteomes" id="UP000502823">
    <property type="component" value="Unassembled WGS sequence"/>
</dbReference>
<dbReference type="InterPro" id="IPR002159">
    <property type="entry name" value="CD36_fam"/>
</dbReference>
<gene>
    <name evidence="9" type="ORF">Cfor_05571</name>
</gene>
<comment type="similarity">
    <text evidence="2">Belongs to the CD36 family.</text>
</comment>
<evidence type="ECO:0000313" key="10">
    <source>
        <dbReference type="Proteomes" id="UP000502823"/>
    </source>
</evidence>
<evidence type="ECO:0000256" key="5">
    <source>
        <dbReference type="ARBA" id="ARBA00022989"/>
    </source>
</evidence>
<name>A0A6L2PUK2_COPFO</name>
<evidence type="ECO:0000256" key="6">
    <source>
        <dbReference type="ARBA" id="ARBA00023136"/>
    </source>
</evidence>
<dbReference type="GO" id="GO:0005044">
    <property type="term" value="F:scavenger receptor activity"/>
    <property type="evidence" value="ECO:0007669"/>
    <property type="project" value="TreeGrafter"/>
</dbReference>
<keyword evidence="3" id="KW-1003">Cell membrane</keyword>
<comment type="caution">
    <text evidence="9">The sequence shown here is derived from an EMBL/GenBank/DDBJ whole genome shotgun (WGS) entry which is preliminary data.</text>
</comment>
<feature type="non-terminal residue" evidence="9">
    <location>
        <position position="1"/>
    </location>
</feature>
<proteinExistence type="inferred from homology"/>
<evidence type="ECO:0000313" key="9">
    <source>
        <dbReference type="EMBL" id="GFG34115.1"/>
    </source>
</evidence>
<dbReference type="InParanoid" id="A0A6L2PUK2"/>
<reference evidence="10" key="1">
    <citation type="submission" date="2020-01" db="EMBL/GenBank/DDBJ databases">
        <title>Draft genome sequence of the Termite Coptotermes fromosanus.</title>
        <authorList>
            <person name="Itakura S."/>
            <person name="Yosikawa Y."/>
            <person name="Umezawa K."/>
        </authorList>
    </citation>
    <scope>NUCLEOTIDE SEQUENCE [LARGE SCALE GENOMIC DNA]</scope>
</reference>
<accession>A0A6L2PUK2</accession>
<evidence type="ECO:0000256" key="7">
    <source>
        <dbReference type="ARBA" id="ARBA00023180"/>
    </source>
</evidence>
<evidence type="ECO:0000256" key="8">
    <source>
        <dbReference type="SAM" id="Phobius"/>
    </source>
</evidence>
<keyword evidence="5 8" id="KW-1133">Transmembrane helix</keyword>
<comment type="subcellular location">
    <subcellularLocation>
        <location evidence="1">Cell membrane</location>
    </subcellularLocation>
</comment>
<sequence>RLRMRKGLPAFEWWADPPQNVFIRMYLFNITNYEQVMKGSQTKLHFQEVGPYVFREKVWHSKFAWHDNGTMTYTSQRNAIFEPALNKLSLNDTLILPNVALMGITSFLSEAPFIVKLGLNILMRRLDSEPALKMSVHDYLWKNSDPLLKLAAKLVPSMVPTDNVGVLDMIYSKFKEDVTVFIGPDNTKRFFTMDQYNGRNRFGYWPNMTCDSVKLATEGVLYHQQISKDENLHFFRKTLCRVAPLIYEKEVVEQGVPAYRFNVPYDTFDRPKDGSTDCYTLPGSKPHPDGLSEISQCFYGVPMVVSFPHFLGVDPAVRNRVVGMKPDKAKHSGYTLVEPITGLPLESKAGVQCNLVVKDVSEYGRMAPFSNTYIPLFWLQLHQDGLPPYLQSMVYFVAVVLPKLQLFLSTLMVVLGTSLLAVGVYRFQQKATKVVYDYIPVGMIPSST</sequence>
<dbReference type="GO" id="GO:0005737">
    <property type="term" value="C:cytoplasm"/>
    <property type="evidence" value="ECO:0007669"/>
    <property type="project" value="TreeGrafter"/>
</dbReference>
<keyword evidence="7" id="KW-0325">Glycoprotein</keyword>
<evidence type="ECO:0000256" key="1">
    <source>
        <dbReference type="ARBA" id="ARBA00004236"/>
    </source>
</evidence>
<evidence type="ECO:0008006" key="11">
    <source>
        <dbReference type="Google" id="ProtNLM"/>
    </source>
</evidence>
<evidence type="ECO:0000256" key="3">
    <source>
        <dbReference type="ARBA" id="ARBA00022475"/>
    </source>
</evidence>
<dbReference type="PANTHER" id="PTHR11923:SF89">
    <property type="entry name" value="GH15894P"/>
    <property type="match status" value="1"/>
</dbReference>
<dbReference type="AlphaFoldDB" id="A0A6L2PUK2"/>
<evidence type="ECO:0000256" key="4">
    <source>
        <dbReference type="ARBA" id="ARBA00022692"/>
    </source>
</evidence>
<dbReference type="PRINTS" id="PR01609">
    <property type="entry name" value="CD36FAMILY"/>
</dbReference>
<dbReference type="OrthoDB" id="8187528at2759"/>